<sequence>MNEDDEDGGMNVNPNKDSRVMQIDVMEKAVMEYESHAKESIEEPFIVGYNETDDDYMEEHKIHSNKKELQKKLCMIALKRKFQFKTIKSSTKLLFVGCDDKECKW</sequence>
<dbReference type="Proteomes" id="UP000288805">
    <property type="component" value="Unassembled WGS sequence"/>
</dbReference>
<proteinExistence type="predicted"/>
<comment type="caution">
    <text evidence="1">The sequence shown here is derived from an EMBL/GenBank/DDBJ whole genome shotgun (WGS) entry which is preliminary data.</text>
</comment>
<evidence type="ECO:0000313" key="2">
    <source>
        <dbReference type="Proteomes" id="UP000288805"/>
    </source>
</evidence>
<gene>
    <name evidence="1" type="ORF">CK203_075286</name>
</gene>
<protein>
    <submittedName>
        <fullName evidence="1">Uncharacterized protein</fullName>
    </submittedName>
</protein>
<organism evidence="1 2">
    <name type="scientific">Vitis vinifera</name>
    <name type="common">Grape</name>
    <dbReference type="NCBI Taxonomy" id="29760"/>
    <lineage>
        <taxon>Eukaryota</taxon>
        <taxon>Viridiplantae</taxon>
        <taxon>Streptophyta</taxon>
        <taxon>Embryophyta</taxon>
        <taxon>Tracheophyta</taxon>
        <taxon>Spermatophyta</taxon>
        <taxon>Magnoliopsida</taxon>
        <taxon>eudicotyledons</taxon>
        <taxon>Gunneridae</taxon>
        <taxon>Pentapetalae</taxon>
        <taxon>rosids</taxon>
        <taxon>Vitales</taxon>
        <taxon>Vitaceae</taxon>
        <taxon>Viteae</taxon>
        <taxon>Vitis</taxon>
    </lineage>
</organism>
<dbReference type="AlphaFoldDB" id="A0A438BXF1"/>
<name>A0A438BXF1_VITVI</name>
<dbReference type="EMBL" id="QGNW01002597">
    <property type="protein sequence ID" value="RVW15694.1"/>
    <property type="molecule type" value="Genomic_DNA"/>
</dbReference>
<accession>A0A438BXF1</accession>
<evidence type="ECO:0000313" key="1">
    <source>
        <dbReference type="EMBL" id="RVW15694.1"/>
    </source>
</evidence>
<reference evidence="1 2" key="1">
    <citation type="journal article" date="2018" name="PLoS Genet.">
        <title>Population sequencing reveals clonal diversity and ancestral inbreeding in the grapevine cultivar Chardonnay.</title>
        <authorList>
            <person name="Roach M.J."/>
            <person name="Johnson D.L."/>
            <person name="Bohlmann J."/>
            <person name="van Vuuren H.J."/>
            <person name="Jones S.J."/>
            <person name="Pretorius I.S."/>
            <person name="Schmidt S.A."/>
            <person name="Borneman A.R."/>
        </authorList>
    </citation>
    <scope>NUCLEOTIDE SEQUENCE [LARGE SCALE GENOMIC DNA]</scope>
    <source>
        <strain evidence="2">cv. Chardonnay</strain>
        <tissue evidence="1">Leaf</tissue>
    </source>
</reference>